<reference evidence="1 2" key="2">
    <citation type="journal article" date="2022" name="Mol. Ecol. Resour.">
        <title>The genomes of chicory, endive, great burdock and yacon provide insights into Asteraceae paleo-polyploidization history and plant inulin production.</title>
        <authorList>
            <person name="Fan W."/>
            <person name="Wang S."/>
            <person name="Wang H."/>
            <person name="Wang A."/>
            <person name="Jiang F."/>
            <person name="Liu H."/>
            <person name="Zhao H."/>
            <person name="Xu D."/>
            <person name="Zhang Y."/>
        </authorList>
    </citation>
    <scope>NUCLEOTIDE SEQUENCE [LARGE SCALE GENOMIC DNA]</scope>
    <source>
        <strain evidence="2">cv. Yunnan</strain>
        <tissue evidence="1">Leaves</tissue>
    </source>
</reference>
<dbReference type="Proteomes" id="UP001056120">
    <property type="component" value="Linkage Group LG15"/>
</dbReference>
<keyword evidence="2" id="KW-1185">Reference proteome</keyword>
<proteinExistence type="predicted"/>
<reference evidence="2" key="1">
    <citation type="journal article" date="2022" name="Mol. Ecol. Resour.">
        <title>The genomes of chicory, endive, great burdock and yacon provide insights into Asteraceae palaeo-polyploidization history and plant inulin production.</title>
        <authorList>
            <person name="Fan W."/>
            <person name="Wang S."/>
            <person name="Wang H."/>
            <person name="Wang A."/>
            <person name="Jiang F."/>
            <person name="Liu H."/>
            <person name="Zhao H."/>
            <person name="Xu D."/>
            <person name="Zhang Y."/>
        </authorList>
    </citation>
    <scope>NUCLEOTIDE SEQUENCE [LARGE SCALE GENOMIC DNA]</scope>
    <source>
        <strain evidence="2">cv. Yunnan</strain>
    </source>
</reference>
<evidence type="ECO:0000313" key="2">
    <source>
        <dbReference type="Proteomes" id="UP001056120"/>
    </source>
</evidence>
<protein>
    <submittedName>
        <fullName evidence="1">Uncharacterized protein</fullName>
    </submittedName>
</protein>
<accession>A0ACB9FYV7</accession>
<gene>
    <name evidence="1" type="ORF">L1987_45736</name>
</gene>
<evidence type="ECO:0000313" key="1">
    <source>
        <dbReference type="EMBL" id="KAI3775976.1"/>
    </source>
</evidence>
<comment type="caution">
    <text evidence="1">The sequence shown here is derived from an EMBL/GenBank/DDBJ whole genome shotgun (WGS) entry which is preliminary data.</text>
</comment>
<dbReference type="EMBL" id="CM042032">
    <property type="protein sequence ID" value="KAI3775976.1"/>
    <property type="molecule type" value="Genomic_DNA"/>
</dbReference>
<organism evidence="1 2">
    <name type="scientific">Smallanthus sonchifolius</name>
    <dbReference type="NCBI Taxonomy" id="185202"/>
    <lineage>
        <taxon>Eukaryota</taxon>
        <taxon>Viridiplantae</taxon>
        <taxon>Streptophyta</taxon>
        <taxon>Embryophyta</taxon>
        <taxon>Tracheophyta</taxon>
        <taxon>Spermatophyta</taxon>
        <taxon>Magnoliopsida</taxon>
        <taxon>eudicotyledons</taxon>
        <taxon>Gunneridae</taxon>
        <taxon>Pentapetalae</taxon>
        <taxon>asterids</taxon>
        <taxon>campanulids</taxon>
        <taxon>Asterales</taxon>
        <taxon>Asteraceae</taxon>
        <taxon>Asteroideae</taxon>
        <taxon>Heliantheae alliance</taxon>
        <taxon>Millerieae</taxon>
        <taxon>Smallanthus</taxon>
    </lineage>
</organism>
<name>A0ACB9FYV7_9ASTR</name>
<sequence length="354" mass="39063">MYVCIGLTLTGGLCGWLTVVQLVDDGVTTVTHGITYSLRGIVPKLCSIYLEVKGRCGGGRTGGRNGGRGRTPARQEYSEEGSVHTEPEVSMHGTEPTHVEGQQFTFEPELRAALAREFTELMKVSLPGLLAEALKKASETGGSNTAVGTPNTEAINIPLNRGCDYKSFKACDPPVLTGKKDAVATFDWVIRMEAAIRLSEYRADRVVKFAPNSLREEASHWWEGVRQAKGDETVDALMWTDLKTLVIKNFCPRNEIEKVEREFLGIKAGSMTHRQYTTRFDELACLVPHLVTTEERKIACYIQGLSDQVRTYVKANAPTTYDSVVELSGVVFDDLALNVVSIEEPKRKLSFPAK</sequence>